<dbReference type="AlphaFoldDB" id="A0A4P9W822"/>
<reference evidence="4" key="1">
    <citation type="journal article" date="2018" name="Nat. Microbiol.">
        <title>Leveraging single-cell genomics to expand the fungal tree of life.</title>
        <authorList>
            <person name="Ahrendt S.R."/>
            <person name="Quandt C.A."/>
            <person name="Ciobanu D."/>
            <person name="Clum A."/>
            <person name="Salamov A."/>
            <person name="Andreopoulos B."/>
            <person name="Cheng J.F."/>
            <person name="Woyke T."/>
            <person name="Pelin A."/>
            <person name="Henrissat B."/>
            <person name="Reynolds N.K."/>
            <person name="Benny G.L."/>
            <person name="Smith M.E."/>
            <person name="James T.Y."/>
            <person name="Grigoriev I.V."/>
        </authorList>
    </citation>
    <scope>NUCLEOTIDE SEQUENCE [LARGE SCALE GENOMIC DNA]</scope>
</reference>
<keyword evidence="4" id="KW-1185">Reference proteome</keyword>
<evidence type="ECO:0000256" key="1">
    <source>
        <dbReference type="SAM" id="MobiDB-lite"/>
    </source>
</evidence>
<feature type="compositionally biased region" description="Polar residues" evidence="1">
    <location>
        <begin position="434"/>
        <end position="443"/>
    </location>
</feature>
<evidence type="ECO:0000313" key="4">
    <source>
        <dbReference type="Proteomes" id="UP000269721"/>
    </source>
</evidence>
<evidence type="ECO:0000313" key="3">
    <source>
        <dbReference type="EMBL" id="RKO87565.1"/>
    </source>
</evidence>
<name>A0A4P9W822_9FUNG</name>
<proteinExistence type="predicted"/>
<keyword evidence="2" id="KW-1133">Transmembrane helix</keyword>
<evidence type="ECO:0000256" key="2">
    <source>
        <dbReference type="SAM" id="Phobius"/>
    </source>
</evidence>
<gene>
    <name evidence="3" type="ORF">BDK51DRAFT_38768</name>
</gene>
<protein>
    <submittedName>
        <fullName evidence="3">Uncharacterized protein</fullName>
    </submittedName>
</protein>
<feature type="region of interest" description="Disordered" evidence="1">
    <location>
        <begin position="405"/>
        <end position="503"/>
    </location>
</feature>
<keyword evidence="2" id="KW-0472">Membrane</keyword>
<dbReference type="EMBL" id="KZ997326">
    <property type="protein sequence ID" value="RKO87565.1"/>
    <property type="molecule type" value="Genomic_DNA"/>
</dbReference>
<accession>A0A4P9W822</accession>
<feature type="region of interest" description="Disordered" evidence="1">
    <location>
        <begin position="228"/>
        <end position="252"/>
    </location>
</feature>
<keyword evidence="2" id="KW-0812">Transmembrane</keyword>
<organism evidence="3 4">
    <name type="scientific">Blyttiomyces helicus</name>
    <dbReference type="NCBI Taxonomy" id="388810"/>
    <lineage>
        <taxon>Eukaryota</taxon>
        <taxon>Fungi</taxon>
        <taxon>Fungi incertae sedis</taxon>
        <taxon>Chytridiomycota</taxon>
        <taxon>Chytridiomycota incertae sedis</taxon>
        <taxon>Chytridiomycetes</taxon>
        <taxon>Chytridiomycetes incertae sedis</taxon>
        <taxon>Blyttiomyces</taxon>
    </lineage>
</organism>
<feature type="transmembrane region" description="Helical" evidence="2">
    <location>
        <begin position="60"/>
        <end position="80"/>
    </location>
</feature>
<feature type="region of interest" description="Disordered" evidence="1">
    <location>
        <begin position="159"/>
        <end position="178"/>
    </location>
</feature>
<dbReference type="Proteomes" id="UP000269721">
    <property type="component" value="Unassembled WGS sequence"/>
</dbReference>
<sequence length="503" mass="54827">MFTCPSLSELERRFAMESRKIARIPESQARKGIRPILMKQYLNHALLPRTSTLRSGGLDAIWFSTLVLILSLSFTIILVFKAAISLEPVREEWSKKKGSKKEASKASVKADDAGSRAAIGVTIAATSKKDMEEQAVQMESPGSPLPPYLTPELGVPPYIPNEPSTTDPEAGLPVGDEENLNDLEEQDISDVPIEYERAIDDAEMDAMYGYKDIEAPLPEIGEFEPPTDAEHTAGYMSTGRTHRGQNPVRDEAPQHEMGEFEDAEYSAGYMSVGATQWGQNPLYGEGGDGEFEAPSYDMGNEYTAGHMSAGGTQRGQGEVYAEEHLQGDGDLEVPSYEANNEPAMGEEYAAGYDMSAAGTHRGQNPFFGGDYQTDNESGYTLLDADDVQNEAGSVYMGEQATFEATAGCQRSHSPIELEEGGGYMYPPADPEQVYESTASQRNHNPMDLEVGEEYAPSDAEQYSGPADDSELVEQHEQGFEQQSVTDVANVDDVDGEVVHTAEE</sequence>